<accession>A0A5A9PQN9</accession>
<organism evidence="2 3">
    <name type="scientific">Triplophysa tibetana</name>
    <dbReference type="NCBI Taxonomy" id="1572043"/>
    <lineage>
        <taxon>Eukaryota</taxon>
        <taxon>Metazoa</taxon>
        <taxon>Chordata</taxon>
        <taxon>Craniata</taxon>
        <taxon>Vertebrata</taxon>
        <taxon>Euteleostomi</taxon>
        <taxon>Actinopterygii</taxon>
        <taxon>Neopterygii</taxon>
        <taxon>Teleostei</taxon>
        <taxon>Ostariophysi</taxon>
        <taxon>Cypriniformes</taxon>
        <taxon>Nemacheilidae</taxon>
        <taxon>Triplophysa</taxon>
    </lineage>
</organism>
<dbReference type="EMBL" id="SOYY01000003">
    <property type="protein sequence ID" value="KAA0723329.1"/>
    <property type="molecule type" value="Genomic_DNA"/>
</dbReference>
<feature type="compositionally biased region" description="Low complexity" evidence="1">
    <location>
        <begin position="66"/>
        <end position="77"/>
    </location>
</feature>
<sequence>MGCKMLSMRAAHEILRQSPRYVGLDFTEEGCNRTNALQLYCRVHQLNDTRRSSLEEACSLSDSNRSQSDAASDMSSSLTPRTGL</sequence>
<name>A0A5A9PQN9_9TELE</name>
<keyword evidence="3" id="KW-1185">Reference proteome</keyword>
<proteinExistence type="predicted"/>
<feature type="region of interest" description="Disordered" evidence="1">
    <location>
        <begin position="54"/>
        <end position="84"/>
    </location>
</feature>
<evidence type="ECO:0000313" key="3">
    <source>
        <dbReference type="Proteomes" id="UP000324632"/>
    </source>
</evidence>
<reference evidence="2 3" key="1">
    <citation type="journal article" date="2019" name="Mol. Ecol. Resour.">
        <title>Chromosome-level genome assembly of Triplophysa tibetana, a fish adapted to the harsh high-altitude environment of the Tibetan Plateau.</title>
        <authorList>
            <person name="Yang X."/>
            <person name="Liu H."/>
            <person name="Ma Z."/>
            <person name="Zou Y."/>
            <person name="Zou M."/>
            <person name="Mao Y."/>
            <person name="Li X."/>
            <person name="Wang H."/>
            <person name="Chen T."/>
            <person name="Wang W."/>
            <person name="Yang R."/>
        </authorList>
    </citation>
    <scope>NUCLEOTIDE SEQUENCE [LARGE SCALE GENOMIC DNA]</scope>
    <source>
        <strain evidence="2">TTIB1903HZAU</strain>
        <tissue evidence="2">Muscle</tissue>
    </source>
</reference>
<dbReference type="Proteomes" id="UP000324632">
    <property type="component" value="Chromosome 3"/>
</dbReference>
<comment type="caution">
    <text evidence="2">The sequence shown here is derived from an EMBL/GenBank/DDBJ whole genome shotgun (WGS) entry which is preliminary data.</text>
</comment>
<evidence type="ECO:0000313" key="2">
    <source>
        <dbReference type="EMBL" id="KAA0723329.1"/>
    </source>
</evidence>
<gene>
    <name evidence="2" type="ORF">E1301_Tti005448</name>
</gene>
<protein>
    <submittedName>
        <fullName evidence="2">Uncharacterized protein</fullName>
    </submittedName>
</protein>
<evidence type="ECO:0000256" key="1">
    <source>
        <dbReference type="SAM" id="MobiDB-lite"/>
    </source>
</evidence>
<dbReference type="AlphaFoldDB" id="A0A5A9PQN9"/>